<feature type="compositionally biased region" description="Polar residues" evidence="4">
    <location>
        <begin position="107"/>
        <end position="117"/>
    </location>
</feature>
<evidence type="ECO:0000256" key="1">
    <source>
        <dbReference type="ARBA" id="ARBA00022448"/>
    </source>
</evidence>
<dbReference type="GO" id="GO:0007029">
    <property type="term" value="P:endoplasmic reticulum organization"/>
    <property type="evidence" value="ECO:0007669"/>
    <property type="project" value="TreeGrafter"/>
</dbReference>
<dbReference type="PANTHER" id="PTHR13923">
    <property type="entry name" value="SEC31-RELATED PROTEIN"/>
    <property type="match status" value="1"/>
</dbReference>
<feature type="region of interest" description="Disordered" evidence="4">
    <location>
        <begin position="326"/>
        <end position="353"/>
    </location>
</feature>
<accession>A0AAP0G074</accession>
<gene>
    <name evidence="5" type="ORF">KSP39_PZI017551</name>
</gene>
<evidence type="ECO:0000313" key="5">
    <source>
        <dbReference type="EMBL" id="KAK8929022.1"/>
    </source>
</evidence>
<keyword evidence="6" id="KW-1185">Reference proteome</keyword>
<dbReference type="GO" id="GO:0070971">
    <property type="term" value="C:endoplasmic reticulum exit site"/>
    <property type="evidence" value="ECO:0007669"/>
    <property type="project" value="TreeGrafter"/>
</dbReference>
<feature type="compositionally biased region" description="Polar residues" evidence="4">
    <location>
        <begin position="142"/>
        <end position="154"/>
    </location>
</feature>
<evidence type="ECO:0000256" key="4">
    <source>
        <dbReference type="SAM" id="MobiDB-lite"/>
    </source>
</evidence>
<dbReference type="Gene3D" id="1.20.940.10">
    <property type="entry name" value="Functional domain of the splicing factor Prp18"/>
    <property type="match status" value="1"/>
</dbReference>
<dbReference type="GO" id="GO:0005198">
    <property type="term" value="F:structural molecule activity"/>
    <property type="evidence" value="ECO:0007669"/>
    <property type="project" value="TreeGrafter"/>
</dbReference>
<feature type="compositionally biased region" description="Low complexity" evidence="4">
    <location>
        <begin position="173"/>
        <end position="259"/>
    </location>
</feature>
<keyword evidence="2" id="KW-0853">WD repeat</keyword>
<sequence length="495" mass="53867">MHEQDGRSYVDLLQDIMEKIIVLSLASGQKRLSKSLSKLVENYAELLASQGLLSTAMEYLKLLGSKDSSLELTILRDRIALCTEERGISNLPFEESPQQHDHVHNIGGSTSSAVNGSQHYYQDNSQVQQQQPTSSGQYGDGYQQNFGSYGGYSTQVPQQGQQFLGYTNPVQYQPTQSSFQPTQSSFQPTQPSFQPTQPSFQPTQSSFQPTQSSFQPTQSSFQPTQSSFQPTQSSFQPTQSSFQPTQSSFQPTQSSFQPTQSPHMFIPSQTHQVPQQNYGQPPAPAQPVVRPFVPTNPPALRNADQYQQPHTLGSQLYPGVPSQNYQTGAVPATGPPPPGSIPGHRFPQPGTAPVPRNFMPVTSSSFGHTAGFNAIQPSSPTQKVQQPVAAPPAPLPTVQTVDTSKVSAELRPVIGTLTRLYQETSESLGQRADPAKKREIEDNSRKIGALFAKLNSGDISLNASSQAPPTLSSPRLRGLCQCFAYPGAIDDERLG</sequence>
<dbReference type="GO" id="GO:0030127">
    <property type="term" value="C:COPII vesicle coat"/>
    <property type="evidence" value="ECO:0007669"/>
    <property type="project" value="TreeGrafter"/>
</dbReference>
<dbReference type="GO" id="GO:0090110">
    <property type="term" value="P:COPII-coated vesicle cargo loading"/>
    <property type="evidence" value="ECO:0007669"/>
    <property type="project" value="TreeGrafter"/>
</dbReference>
<reference evidence="5 6" key="1">
    <citation type="journal article" date="2022" name="Nat. Plants">
        <title>Genomes of leafy and leafless Platanthera orchids illuminate the evolution of mycoheterotrophy.</title>
        <authorList>
            <person name="Li M.H."/>
            <person name="Liu K.W."/>
            <person name="Li Z."/>
            <person name="Lu H.C."/>
            <person name="Ye Q.L."/>
            <person name="Zhang D."/>
            <person name="Wang J.Y."/>
            <person name="Li Y.F."/>
            <person name="Zhong Z.M."/>
            <person name="Liu X."/>
            <person name="Yu X."/>
            <person name="Liu D.K."/>
            <person name="Tu X.D."/>
            <person name="Liu B."/>
            <person name="Hao Y."/>
            <person name="Liao X.Y."/>
            <person name="Jiang Y.T."/>
            <person name="Sun W.H."/>
            <person name="Chen J."/>
            <person name="Chen Y.Q."/>
            <person name="Ai Y."/>
            <person name="Zhai J.W."/>
            <person name="Wu S.S."/>
            <person name="Zhou Z."/>
            <person name="Hsiao Y.Y."/>
            <person name="Wu W.L."/>
            <person name="Chen Y.Y."/>
            <person name="Lin Y.F."/>
            <person name="Hsu J.L."/>
            <person name="Li C.Y."/>
            <person name="Wang Z.W."/>
            <person name="Zhao X."/>
            <person name="Zhong W.Y."/>
            <person name="Ma X.K."/>
            <person name="Ma L."/>
            <person name="Huang J."/>
            <person name="Chen G.Z."/>
            <person name="Huang M.Z."/>
            <person name="Huang L."/>
            <person name="Peng D.H."/>
            <person name="Luo Y.B."/>
            <person name="Zou S.Q."/>
            <person name="Chen S.P."/>
            <person name="Lan S."/>
            <person name="Tsai W.C."/>
            <person name="Van de Peer Y."/>
            <person name="Liu Z.J."/>
        </authorList>
    </citation>
    <scope>NUCLEOTIDE SEQUENCE [LARGE SCALE GENOMIC DNA]</scope>
    <source>
        <strain evidence="5">Lor287</strain>
    </source>
</reference>
<evidence type="ECO:0000256" key="2">
    <source>
        <dbReference type="ARBA" id="ARBA00022574"/>
    </source>
</evidence>
<comment type="caution">
    <text evidence="5">The sequence shown here is derived from an EMBL/GenBank/DDBJ whole genome shotgun (WGS) entry which is preliminary data.</text>
</comment>
<dbReference type="EMBL" id="JBBWWQ010000015">
    <property type="protein sequence ID" value="KAK8929022.1"/>
    <property type="molecule type" value="Genomic_DNA"/>
</dbReference>
<dbReference type="Gene3D" id="1.25.40.1030">
    <property type="match status" value="1"/>
</dbReference>
<protein>
    <submittedName>
        <fullName evidence="5">Uncharacterized protein</fullName>
    </submittedName>
</protein>
<feature type="region of interest" description="Disordered" evidence="4">
    <location>
        <begin position="171"/>
        <end position="259"/>
    </location>
</feature>
<dbReference type="AlphaFoldDB" id="A0AAP0G074"/>
<organism evidence="5 6">
    <name type="scientific">Platanthera zijinensis</name>
    <dbReference type="NCBI Taxonomy" id="2320716"/>
    <lineage>
        <taxon>Eukaryota</taxon>
        <taxon>Viridiplantae</taxon>
        <taxon>Streptophyta</taxon>
        <taxon>Embryophyta</taxon>
        <taxon>Tracheophyta</taxon>
        <taxon>Spermatophyta</taxon>
        <taxon>Magnoliopsida</taxon>
        <taxon>Liliopsida</taxon>
        <taxon>Asparagales</taxon>
        <taxon>Orchidaceae</taxon>
        <taxon>Orchidoideae</taxon>
        <taxon>Orchideae</taxon>
        <taxon>Orchidinae</taxon>
        <taxon>Platanthera</taxon>
    </lineage>
</organism>
<feature type="compositionally biased region" description="Low complexity" evidence="4">
    <location>
        <begin position="118"/>
        <end position="137"/>
    </location>
</feature>
<proteinExistence type="predicted"/>
<evidence type="ECO:0000256" key="3">
    <source>
        <dbReference type="ARBA" id="ARBA00022737"/>
    </source>
</evidence>
<dbReference type="Proteomes" id="UP001418222">
    <property type="component" value="Unassembled WGS sequence"/>
</dbReference>
<keyword evidence="1" id="KW-0813">Transport</keyword>
<feature type="region of interest" description="Disordered" evidence="4">
    <location>
        <begin position="91"/>
        <end position="154"/>
    </location>
</feature>
<name>A0AAP0G074_9ASPA</name>
<keyword evidence="3" id="KW-0677">Repeat</keyword>
<dbReference type="PANTHER" id="PTHR13923:SF11">
    <property type="entry name" value="SECRETORY 31, ISOFORM D"/>
    <property type="match status" value="1"/>
</dbReference>
<evidence type="ECO:0000313" key="6">
    <source>
        <dbReference type="Proteomes" id="UP001418222"/>
    </source>
</evidence>
<dbReference type="InterPro" id="IPR040251">
    <property type="entry name" value="SEC31-like"/>
</dbReference>